<name>A0A2P8H5H5_9BACL</name>
<dbReference type="Pfam" id="PF09587">
    <property type="entry name" value="PGA_cap"/>
    <property type="match status" value="1"/>
</dbReference>
<protein>
    <submittedName>
        <fullName evidence="4">Poly-gamma-glutamate synthesis protein (Capsule biosynthesis protein)</fullName>
    </submittedName>
</protein>
<reference evidence="4 5" key="1">
    <citation type="submission" date="2018-03" db="EMBL/GenBank/DDBJ databases">
        <title>Genomic Encyclopedia of Type Strains, Phase III (KMG-III): the genomes of soil and plant-associated and newly described type strains.</title>
        <authorList>
            <person name="Whitman W."/>
        </authorList>
    </citation>
    <scope>NUCLEOTIDE SEQUENCE [LARGE SCALE GENOMIC DNA]</scope>
    <source>
        <strain evidence="4 5">CGMCC 1.12259</strain>
    </source>
</reference>
<accession>A0A2P8H5H5</accession>
<dbReference type="Gene3D" id="3.60.21.10">
    <property type="match status" value="1"/>
</dbReference>
<feature type="region of interest" description="Disordered" evidence="2">
    <location>
        <begin position="1"/>
        <end position="21"/>
    </location>
</feature>
<evidence type="ECO:0000259" key="3">
    <source>
        <dbReference type="SMART" id="SM00854"/>
    </source>
</evidence>
<comment type="similarity">
    <text evidence="1">Belongs to the CapA family.</text>
</comment>
<sequence>MNDGDASNKSTKLNTRKTPVSITPEEISKTTTASLSAVGDILIHDSLYWDAETEDGYDFNPMFAKIKSHMEKSDITVANSESIIGGSEIGVSSYPSFNSPFEVGDALKAAGVDVVTMANNHTLDRGEKAIANAIGYWDKIGMIHTGSALSADESARIATKTENGIIFSFLSYTYGTNGIPTPIGKDYLVNRIDKEKIKEELNRAKKQSDVVVLSLHFGQEYERMPNPEQKQLAQFAAEHGADIILGSHPHVLQPAEWIETADGRKSFVIYSLGNFISHQEALYRRIGGIVHITAEKTVDANGTSIHLKEPAFTATYVKSDDNKNFEIDLLANVDPKLNEDIQKHLSTWTNDIAFE</sequence>
<dbReference type="EMBL" id="PYAT01000002">
    <property type="protein sequence ID" value="PSL41444.1"/>
    <property type="molecule type" value="Genomic_DNA"/>
</dbReference>
<evidence type="ECO:0000256" key="2">
    <source>
        <dbReference type="SAM" id="MobiDB-lite"/>
    </source>
</evidence>
<organism evidence="4 5">
    <name type="scientific">Planomicrobium soli</name>
    <dbReference type="NCBI Taxonomy" id="1176648"/>
    <lineage>
        <taxon>Bacteria</taxon>
        <taxon>Bacillati</taxon>
        <taxon>Bacillota</taxon>
        <taxon>Bacilli</taxon>
        <taxon>Bacillales</taxon>
        <taxon>Caryophanaceae</taxon>
        <taxon>Planomicrobium</taxon>
    </lineage>
</organism>
<evidence type="ECO:0000256" key="1">
    <source>
        <dbReference type="ARBA" id="ARBA00005662"/>
    </source>
</evidence>
<dbReference type="PANTHER" id="PTHR33393:SF12">
    <property type="entry name" value="CAPSULE BIOSYNTHESIS PROTEIN CAPA"/>
    <property type="match status" value="1"/>
</dbReference>
<dbReference type="Proteomes" id="UP000242682">
    <property type="component" value="Unassembled WGS sequence"/>
</dbReference>
<dbReference type="SMART" id="SM00854">
    <property type="entry name" value="PGA_cap"/>
    <property type="match status" value="1"/>
</dbReference>
<dbReference type="InterPro" id="IPR029052">
    <property type="entry name" value="Metallo-depent_PP-like"/>
</dbReference>
<dbReference type="PANTHER" id="PTHR33393">
    <property type="entry name" value="POLYGLUTAMINE SYNTHESIS ACCESSORY PROTEIN RV0574C-RELATED"/>
    <property type="match status" value="1"/>
</dbReference>
<dbReference type="SUPFAM" id="SSF56300">
    <property type="entry name" value="Metallo-dependent phosphatases"/>
    <property type="match status" value="1"/>
</dbReference>
<dbReference type="AlphaFoldDB" id="A0A2P8H5H5"/>
<feature type="domain" description="Capsule synthesis protein CapA" evidence="3">
    <location>
        <begin position="34"/>
        <end position="279"/>
    </location>
</feature>
<evidence type="ECO:0000313" key="4">
    <source>
        <dbReference type="EMBL" id="PSL41444.1"/>
    </source>
</evidence>
<comment type="caution">
    <text evidence="4">The sequence shown here is derived from an EMBL/GenBank/DDBJ whole genome shotgun (WGS) entry which is preliminary data.</text>
</comment>
<dbReference type="InterPro" id="IPR019079">
    <property type="entry name" value="Capsule_synth_CapA"/>
</dbReference>
<evidence type="ECO:0000313" key="5">
    <source>
        <dbReference type="Proteomes" id="UP000242682"/>
    </source>
</evidence>
<keyword evidence="5" id="KW-1185">Reference proteome</keyword>
<gene>
    <name evidence="4" type="ORF">B0H99_102127</name>
</gene>
<dbReference type="InterPro" id="IPR052169">
    <property type="entry name" value="CW_Biosynth-Accessory"/>
</dbReference>
<dbReference type="CDD" id="cd07381">
    <property type="entry name" value="MPP_CapA"/>
    <property type="match status" value="1"/>
</dbReference>
<proteinExistence type="inferred from homology"/>